<feature type="region of interest" description="Disordered" evidence="9">
    <location>
        <begin position="290"/>
        <end position="312"/>
    </location>
</feature>
<dbReference type="GO" id="GO:0032210">
    <property type="term" value="P:regulation of telomere maintenance via telomerase"/>
    <property type="evidence" value="ECO:0007669"/>
    <property type="project" value="TreeGrafter"/>
</dbReference>
<dbReference type="Proteomes" id="UP000559256">
    <property type="component" value="Unassembled WGS sequence"/>
</dbReference>
<accession>A0A8H5GMI5</accession>
<sequence length="864" mass="97119">MKRHAPDILEHESKRINVDSPFVASFGRGFPGNRRSFSDVVQNAEDDSGYLACRVHMKWNTTYMRVLAEVIEDSRTMPKVEFDVQDEFLLAMRGFSIKEKIPTLEGLQYSVIITYSCGTLLKFTKRSQPGLPVDHIIDTRSVLPEEQELDLHAEDWCEPSFTTLGPPHLPHSSHSKRQILAPAFSVPLPSNISPAQTKSRKNRHKDRKRKERKSENHASSMPPNSTATETSNVVSITHNDSSVTATTREVPQTLQLGPPSASSSSKSVSVSRVLDSDCVSSRTVPPHLVRAAPSSHSSTISEFHQIPPVSDSKEDADRCAKYLLTGTASSINQPCSSTSSLVASTSTSTQTENVDWSLNIIAGGTYGGWHYTPLNQLQHGIQYRVAGVVVSTRDIKQTRNGKFARSFRLADPSSPEQVTVNCFTPQFTQWLPPVKEGDVIILVDVRGDVYKKDVGDVSLTGAENTSKWAILSFTRNAFHHGKIPANVPWEQSTFSPFYVPNQAETGYCRRLADWWDALQTKKNVVQKIAEEFGRVGNARKHRLLKDAKHDEYSDITVEVLYRLASHRNDIHLLYVTDYTKNDDFPGWKPHWCPEGLERSVLAIEMSDKALDLVSTLETNRFYSIENVRVRVSGLDGNLEGKLREAKVQQLNVEDTSYDTNLKALLERRAEWMKKYAPGKLVPSKPSQINTPRSPGFTIKRMKALGRCPDTSSLSAKVVDIYPHSLLDALRRFCTRCDSEIQGLQKLCSRCKDSQQQIRFAYELELIIRDSQGDTLPVRMSDRYNQGQSSDCPLLRDLKHMDLKGRDTHARFSDMFDSFAGNAQEFFAGCAATLDTPFRRMTIRCVEDPGCDGGKAYYLWNVEEF</sequence>
<feature type="region of interest" description="Disordered" evidence="9">
    <location>
        <begin position="185"/>
        <end position="268"/>
    </location>
</feature>
<evidence type="ECO:0000256" key="1">
    <source>
        <dbReference type="ARBA" id="ARBA00004123"/>
    </source>
</evidence>
<name>A0A8H5GMI5_9AGAR</name>
<evidence type="ECO:0000256" key="2">
    <source>
        <dbReference type="ARBA" id="ARBA00004574"/>
    </source>
</evidence>
<keyword evidence="7" id="KW-0238">DNA-binding</keyword>
<evidence type="ECO:0000313" key="13">
    <source>
        <dbReference type="Proteomes" id="UP000559256"/>
    </source>
</evidence>
<comment type="subcellular location">
    <subcellularLocation>
        <location evidence="2">Chromosome</location>
        <location evidence="2">Telomere</location>
    </subcellularLocation>
    <subcellularLocation>
        <location evidence="1">Nucleus</location>
    </subcellularLocation>
</comment>
<evidence type="ECO:0000259" key="10">
    <source>
        <dbReference type="Pfam" id="PF02765"/>
    </source>
</evidence>
<gene>
    <name evidence="12" type="ORF">D9758_003722</name>
</gene>
<dbReference type="InterPro" id="IPR011564">
    <property type="entry name" value="Telomer_end-bd_POT1/Cdc13"/>
</dbReference>
<dbReference type="GO" id="GO:0098505">
    <property type="term" value="F:G-rich strand telomeric DNA binding"/>
    <property type="evidence" value="ECO:0007669"/>
    <property type="project" value="TreeGrafter"/>
</dbReference>
<dbReference type="EMBL" id="JAACJM010000019">
    <property type="protein sequence ID" value="KAF5367480.1"/>
    <property type="molecule type" value="Genomic_DNA"/>
</dbReference>
<dbReference type="GO" id="GO:0016233">
    <property type="term" value="P:telomere capping"/>
    <property type="evidence" value="ECO:0007669"/>
    <property type="project" value="TreeGrafter"/>
</dbReference>
<dbReference type="Pfam" id="PF02765">
    <property type="entry name" value="POT1"/>
    <property type="match status" value="1"/>
</dbReference>
<feature type="domain" description="Protection of telomeres protein 1 ssDNA-binding" evidence="11">
    <location>
        <begin position="543"/>
        <end position="673"/>
    </location>
</feature>
<reference evidence="12 13" key="1">
    <citation type="journal article" date="2020" name="ISME J.">
        <title>Uncovering the hidden diversity of litter-decomposition mechanisms in mushroom-forming fungi.</title>
        <authorList>
            <person name="Floudas D."/>
            <person name="Bentzer J."/>
            <person name="Ahren D."/>
            <person name="Johansson T."/>
            <person name="Persson P."/>
            <person name="Tunlid A."/>
        </authorList>
    </citation>
    <scope>NUCLEOTIDE SEQUENCE [LARGE SCALE GENOMIC DNA]</scope>
    <source>
        <strain evidence="12 13">CBS 291.85</strain>
    </source>
</reference>
<feature type="compositionally biased region" description="Polar residues" evidence="9">
    <location>
        <begin position="188"/>
        <end position="197"/>
    </location>
</feature>
<protein>
    <recommendedName>
        <fullName evidence="4">Protection of telomeres protein 1</fullName>
    </recommendedName>
</protein>
<dbReference type="SUPFAM" id="SSF50249">
    <property type="entry name" value="Nucleic acid-binding proteins"/>
    <property type="match status" value="2"/>
</dbReference>
<evidence type="ECO:0000256" key="3">
    <source>
        <dbReference type="ARBA" id="ARBA00008442"/>
    </source>
</evidence>
<dbReference type="PANTHER" id="PTHR14513">
    <property type="entry name" value="PROTECTION OF TELOMERES 1"/>
    <property type="match status" value="1"/>
</dbReference>
<dbReference type="InterPro" id="IPR012340">
    <property type="entry name" value="NA-bd_OB-fold"/>
</dbReference>
<comment type="similarity">
    <text evidence="3">Belongs to the telombin family.</text>
</comment>
<dbReference type="InterPro" id="IPR028389">
    <property type="entry name" value="POT1"/>
</dbReference>
<evidence type="ECO:0000256" key="8">
    <source>
        <dbReference type="ARBA" id="ARBA00023242"/>
    </source>
</evidence>
<evidence type="ECO:0000256" key="4">
    <source>
        <dbReference type="ARBA" id="ARBA00015253"/>
    </source>
</evidence>
<feature type="compositionally biased region" description="Basic residues" evidence="9">
    <location>
        <begin position="198"/>
        <end position="211"/>
    </location>
</feature>
<evidence type="ECO:0000256" key="6">
    <source>
        <dbReference type="ARBA" id="ARBA00022895"/>
    </source>
</evidence>
<comment type="caution">
    <text evidence="12">The sequence shown here is derived from an EMBL/GenBank/DDBJ whole genome shotgun (WGS) entry which is preliminary data.</text>
</comment>
<feature type="compositionally biased region" description="Polar residues" evidence="9">
    <location>
        <begin position="217"/>
        <end position="255"/>
    </location>
</feature>
<dbReference type="GO" id="GO:0010521">
    <property type="term" value="F:telomerase inhibitor activity"/>
    <property type="evidence" value="ECO:0007669"/>
    <property type="project" value="TreeGrafter"/>
</dbReference>
<keyword evidence="6" id="KW-0779">Telomere</keyword>
<dbReference type="AlphaFoldDB" id="A0A8H5GMI5"/>
<dbReference type="InterPro" id="IPR032042">
    <property type="entry name" value="POT1PC"/>
</dbReference>
<dbReference type="Gene3D" id="2.40.50.140">
    <property type="entry name" value="Nucleic acid-binding proteins"/>
    <property type="match status" value="2"/>
</dbReference>
<feature type="domain" description="Telomeric single stranded DNA binding POT1/Cdc13" evidence="10">
    <location>
        <begin position="371"/>
        <end position="514"/>
    </location>
</feature>
<evidence type="ECO:0000313" key="12">
    <source>
        <dbReference type="EMBL" id="KAF5367480.1"/>
    </source>
</evidence>
<keyword evidence="13" id="KW-1185">Reference proteome</keyword>
<keyword evidence="5" id="KW-0158">Chromosome</keyword>
<dbReference type="GO" id="GO:0000783">
    <property type="term" value="C:nuclear telomere cap complex"/>
    <property type="evidence" value="ECO:0007669"/>
    <property type="project" value="TreeGrafter"/>
</dbReference>
<keyword evidence="8" id="KW-0539">Nucleus</keyword>
<evidence type="ECO:0000256" key="7">
    <source>
        <dbReference type="ARBA" id="ARBA00023125"/>
    </source>
</evidence>
<dbReference type="PANTHER" id="PTHR14513:SF0">
    <property type="entry name" value="PROTECTION OF TELOMERES PROTEIN 1"/>
    <property type="match status" value="1"/>
</dbReference>
<evidence type="ECO:0000256" key="9">
    <source>
        <dbReference type="SAM" id="MobiDB-lite"/>
    </source>
</evidence>
<evidence type="ECO:0000256" key="5">
    <source>
        <dbReference type="ARBA" id="ARBA00022454"/>
    </source>
</evidence>
<dbReference type="Pfam" id="PF16686">
    <property type="entry name" value="POT1PC"/>
    <property type="match status" value="1"/>
</dbReference>
<proteinExistence type="inferred from homology"/>
<dbReference type="OrthoDB" id="2186770at2759"/>
<evidence type="ECO:0000259" key="11">
    <source>
        <dbReference type="Pfam" id="PF16686"/>
    </source>
</evidence>
<organism evidence="12 13">
    <name type="scientific">Tetrapyrgos nigripes</name>
    <dbReference type="NCBI Taxonomy" id="182062"/>
    <lineage>
        <taxon>Eukaryota</taxon>
        <taxon>Fungi</taxon>
        <taxon>Dikarya</taxon>
        <taxon>Basidiomycota</taxon>
        <taxon>Agaricomycotina</taxon>
        <taxon>Agaricomycetes</taxon>
        <taxon>Agaricomycetidae</taxon>
        <taxon>Agaricales</taxon>
        <taxon>Marasmiineae</taxon>
        <taxon>Marasmiaceae</taxon>
        <taxon>Tetrapyrgos</taxon>
    </lineage>
</organism>